<feature type="domain" description="Peptidase C45 hydrolase" evidence="1">
    <location>
        <begin position="105"/>
        <end position="311"/>
    </location>
</feature>
<protein>
    <submittedName>
        <fullName evidence="2">Acyl-CoA--6-aminopenicillanic acid acyltransferase</fullName>
    </submittedName>
</protein>
<dbReference type="EMBL" id="JAHLZF010000009">
    <property type="protein sequence ID" value="MBU6080920.1"/>
    <property type="molecule type" value="Genomic_DNA"/>
</dbReference>
<keyword evidence="2" id="KW-0012">Acyltransferase</keyword>
<dbReference type="Pfam" id="PF03417">
    <property type="entry name" value="AAT"/>
    <property type="match status" value="1"/>
</dbReference>
<dbReference type="InterPro" id="IPR005079">
    <property type="entry name" value="Peptidase_C45_hydrolase"/>
</dbReference>
<evidence type="ECO:0000313" key="2">
    <source>
        <dbReference type="EMBL" id="MBU6080920.1"/>
    </source>
</evidence>
<dbReference type="CDD" id="cd01935">
    <property type="entry name" value="Ntn_CGH_like"/>
    <property type="match status" value="1"/>
</dbReference>
<accession>A0ABS6GPP7</accession>
<proteinExistence type="predicted"/>
<keyword evidence="2" id="KW-0808">Transferase</keyword>
<dbReference type="InterPro" id="IPR047801">
    <property type="entry name" value="Peptidase_C45"/>
</dbReference>
<dbReference type="GO" id="GO:0016746">
    <property type="term" value="F:acyltransferase activity"/>
    <property type="evidence" value="ECO:0007669"/>
    <property type="project" value="UniProtKB-KW"/>
</dbReference>
<organism evidence="2 3">
    <name type="scientific">Allobacillus halotolerans</name>
    <dbReference type="NCBI Taxonomy" id="570278"/>
    <lineage>
        <taxon>Bacteria</taxon>
        <taxon>Bacillati</taxon>
        <taxon>Bacillota</taxon>
        <taxon>Bacilli</taxon>
        <taxon>Bacillales</taxon>
        <taxon>Bacillaceae</taxon>
        <taxon>Allobacillus</taxon>
    </lineage>
</organism>
<dbReference type="Proteomes" id="UP000812672">
    <property type="component" value="Unassembled WGS sequence"/>
</dbReference>
<dbReference type="InterPro" id="IPR047794">
    <property type="entry name" value="C45_proenzyme-like"/>
</dbReference>
<gene>
    <name evidence="2" type="ORF">KQ486_07800</name>
</gene>
<keyword evidence="3" id="KW-1185">Reference proteome</keyword>
<evidence type="ECO:0000259" key="1">
    <source>
        <dbReference type="Pfam" id="PF03417"/>
    </source>
</evidence>
<dbReference type="PANTHER" id="PTHR34180:SF1">
    <property type="entry name" value="BETA-ALANYL-DOPAMINE_CARCININE HYDROLASE"/>
    <property type="match status" value="1"/>
</dbReference>
<comment type="caution">
    <text evidence="2">The sequence shown here is derived from an EMBL/GenBank/DDBJ whole genome shotgun (WGS) entry which is preliminary data.</text>
</comment>
<dbReference type="RefSeq" id="WP_216687267.1">
    <property type="nucleotide sequence ID" value="NZ_CAUPKR010000013.1"/>
</dbReference>
<sequence>MITIQSDLRQFRGTHYELGYRQGEELSDSPILKTRHKYWKLKRPRFNIDVQEAKSAFLQFAPKIWDEFEGISDGSKQPLENILRDFGGYRMEPERSGCSVFVQDEFLVRNYDFQPVTYDGRYMVYQPTDGGLAVIGPSSRVTGRMDGMNEYGLAIGYNFTHRKKTKDGFVCYMISRMILELCENVDQAVQLIKELPHRNAFSYILLDQTGEHYIIEASPRDVTVRQASECTNHFLTQEKENRHHIKESQTRLDKISELKSSMLSPEKAFETFNAKDKGIFSDNYKSWSGTIHTSLYQPRALKAWISLGGNQQPEVFDFQQWLKGNDFQQSTLTGKLETDIPIANME</sequence>
<name>A0ABS6GPP7_9BACI</name>
<dbReference type="NCBIfam" id="NF040521">
    <property type="entry name" value="C45_proenzyme"/>
    <property type="match status" value="1"/>
</dbReference>
<reference evidence="2 3" key="1">
    <citation type="journal article" date="2011" name="Int. J. Syst. Evol. Microbiol.">
        <title>Allobacillus halotolerans gen. nov., sp. nov. isolated from shrimp paste.</title>
        <authorList>
            <person name="Sheu S.Y."/>
            <person name="Arun A.B."/>
            <person name="Jiang S.R."/>
            <person name="Young C.C."/>
            <person name="Chen W.M."/>
        </authorList>
    </citation>
    <scope>NUCLEOTIDE SEQUENCE [LARGE SCALE GENOMIC DNA]</scope>
    <source>
        <strain evidence="2 3">LMG 24826</strain>
    </source>
</reference>
<dbReference type="PANTHER" id="PTHR34180">
    <property type="entry name" value="PEPTIDASE C45"/>
    <property type="match status" value="1"/>
</dbReference>
<evidence type="ECO:0000313" key="3">
    <source>
        <dbReference type="Proteomes" id="UP000812672"/>
    </source>
</evidence>